<proteinExistence type="predicted"/>
<dbReference type="EMBL" id="SORL01000007">
    <property type="protein sequence ID" value="TDY64124.1"/>
    <property type="molecule type" value="Genomic_DNA"/>
</dbReference>
<evidence type="ECO:0000259" key="1">
    <source>
        <dbReference type="Pfam" id="PF26374"/>
    </source>
</evidence>
<dbReference type="Gene3D" id="1.50.10.100">
    <property type="entry name" value="Chondroitin AC/alginate lyase"/>
    <property type="match status" value="1"/>
</dbReference>
<reference evidence="3 4" key="1">
    <citation type="submission" date="2019-03" db="EMBL/GenBank/DDBJ databases">
        <title>Genomic Encyclopedia of Type Strains, Phase III (KMG-III): the genomes of soil and plant-associated and newly described type strains.</title>
        <authorList>
            <person name="Whitman W."/>
        </authorList>
    </citation>
    <scope>NUCLEOTIDE SEQUENCE [LARGE SCALE GENOMIC DNA]</scope>
    <source>
        <strain evidence="3 4">CECT 8301</strain>
    </source>
</reference>
<evidence type="ECO:0000313" key="4">
    <source>
        <dbReference type="Proteomes" id="UP000294824"/>
    </source>
</evidence>
<dbReference type="InterPro" id="IPR008929">
    <property type="entry name" value="Chondroitin_lyas"/>
</dbReference>
<evidence type="ECO:0000313" key="3">
    <source>
        <dbReference type="EMBL" id="TDY64124.1"/>
    </source>
</evidence>
<sequence length="821" mass="93651">MLYNFKKLNIILIIILGSQLVKAQSVKHPVIWVTQDEKHDVLNLIEKYDWAKKLEQDLHVVVDEKVEAHQKNPSAILSHIPEIPADNSLTEFEAVTVENHAAVLTDASYAAMLYFLTDEEKYAQFSVDILWHYVSVLSDRNPENTTICGNHFYDPRTSYAQFALAYDFIYNFLNTPTTKVYKVSERKQQTFDRDLFQKVLLNMVGSSLQEYGRPDTHGKFISNHPILTAPGVLYGILCIEDDKERERLFDVFWEKGTAHQNSFKNTILPMFGKQGIWPESTSYSFMPAVTLVLNIIDRVYPEMHVTQNYKNIYKGNFLFDNLRMPDGRFVRYGDSKRNHDGTEQLYRYTLNLAQRRGYSNLEKQAKIALSQAYQRQGGYQPKIYPATFDSTGPLKLFWGIPIPKDIDSKIDFKKPTVLVEHAGIALQRNYVEKDNELYGLCGIIGGAHYVHSHVTGITMELYGAGYVMAPNGGLPPSVKERRIPLHENYFRLYAGNNTVIVNGTSHGSQPGSWKGRAYVWQNTAVNIASEPKHLEDPISKHFSFATQFLRDTINHSDQERTLSIIRTSDKTAYYLDVFRSKSLDENKFHDYIYHNIGDTITLENDHGKALKTQATSRYQTDIGDPVQSPGWRYFKKTESTKAIKDGIKAKFQIKNDNRFMHMYVPNGMARNYTTALAPPTREAGNGYVDKPTQVLAIRQQGEAWENPFIAIFEPTLNANSSVQKVMTLKDGDKVVGAIITSKVEGKTITDYVISLDKPEATYYSKKLDLKFKGRFAVVRVETFKSKQKTTLYIGEGSELYFNTYKLVSGNLRKATQSYGGL</sequence>
<feature type="domain" description="Endo-acting ulvan lyase C-terminal" evidence="1">
    <location>
        <begin position="722"/>
        <end position="815"/>
    </location>
</feature>
<gene>
    <name evidence="3" type="ORF">DFQ06_1027</name>
</gene>
<dbReference type="Pfam" id="PF26377">
    <property type="entry name" value="Ulvan_lyase_2nd"/>
    <property type="match status" value="1"/>
</dbReference>
<dbReference type="AlphaFoldDB" id="A0A4R8MFC8"/>
<dbReference type="RefSeq" id="WP_133966357.1">
    <property type="nucleotide sequence ID" value="NZ_SORL01000007.1"/>
</dbReference>
<keyword evidence="4" id="KW-1185">Reference proteome</keyword>
<dbReference type="InterPro" id="IPR058849">
    <property type="entry name" value="Ulvan_lyase_2nd"/>
</dbReference>
<dbReference type="Gene3D" id="2.70.98.70">
    <property type="match status" value="1"/>
</dbReference>
<feature type="domain" description="Endo-acting ulvan lyase 2nd" evidence="2">
    <location>
        <begin position="273"/>
        <end position="413"/>
    </location>
</feature>
<name>A0A4R8MFC8_9FLAO</name>
<dbReference type="SUPFAM" id="SSF48230">
    <property type="entry name" value="Chondroitin AC/alginate lyase"/>
    <property type="match status" value="1"/>
</dbReference>
<organism evidence="3 4">
    <name type="scientific">Algibacter lectus</name>
    <dbReference type="NCBI Taxonomy" id="221126"/>
    <lineage>
        <taxon>Bacteria</taxon>
        <taxon>Pseudomonadati</taxon>
        <taxon>Bacteroidota</taxon>
        <taxon>Flavobacteriia</taxon>
        <taxon>Flavobacteriales</taxon>
        <taxon>Flavobacteriaceae</taxon>
        <taxon>Algibacter</taxon>
    </lineage>
</organism>
<dbReference type="Proteomes" id="UP000294824">
    <property type="component" value="Unassembled WGS sequence"/>
</dbReference>
<dbReference type="Pfam" id="PF26374">
    <property type="entry name" value="Ulvan_lyaseC"/>
    <property type="match status" value="1"/>
</dbReference>
<accession>A0A4R8MFC8</accession>
<comment type="caution">
    <text evidence="3">The sequence shown here is derived from an EMBL/GenBank/DDBJ whole genome shotgun (WGS) entry which is preliminary data.</text>
</comment>
<evidence type="ECO:0000259" key="2">
    <source>
        <dbReference type="Pfam" id="PF26377"/>
    </source>
</evidence>
<protein>
    <submittedName>
        <fullName evidence="3">Uncharacterized protein</fullName>
    </submittedName>
</protein>
<dbReference type="InterPro" id="IPR058848">
    <property type="entry name" value="Ulvan_lyase_C"/>
</dbReference>